<dbReference type="FunFam" id="2.60.40.10:FF:000129">
    <property type="entry name" value="CLUMA_CG018772, isoform A"/>
    <property type="match status" value="1"/>
</dbReference>
<organism evidence="5">
    <name type="scientific">Hirondellea gigas</name>
    <dbReference type="NCBI Taxonomy" id="1518452"/>
    <lineage>
        <taxon>Eukaryota</taxon>
        <taxon>Metazoa</taxon>
        <taxon>Ecdysozoa</taxon>
        <taxon>Arthropoda</taxon>
        <taxon>Crustacea</taxon>
        <taxon>Multicrustacea</taxon>
        <taxon>Malacostraca</taxon>
        <taxon>Eumalacostraca</taxon>
        <taxon>Peracarida</taxon>
        <taxon>Amphipoda</taxon>
        <taxon>Amphilochidea</taxon>
        <taxon>Lysianassida</taxon>
        <taxon>Lysianassidira</taxon>
        <taxon>Lysianassoidea</taxon>
        <taxon>Lysianassidae</taxon>
        <taxon>Hirondellea</taxon>
    </lineage>
</organism>
<name>A0A6A7GAS1_9CRUS</name>
<dbReference type="InterPro" id="IPR003598">
    <property type="entry name" value="Ig_sub2"/>
</dbReference>
<dbReference type="Pfam" id="PF07686">
    <property type="entry name" value="V-set"/>
    <property type="match status" value="1"/>
</dbReference>
<feature type="chain" id="PRO_5025605029" evidence="3">
    <location>
        <begin position="19"/>
        <end position="551"/>
    </location>
</feature>
<dbReference type="PANTHER" id="PTHR23279:SF21">
    <property type="entry name" value="DEFECTIVE PROBOSCIS EXTENSION RESPONSE 11, ISOFORM B-RELATED"/>
    <property type="match status" value="1"/>
</dbReference>
<dbReference type="InterPro" id="IPR007110">
    <property type="entry name" value="Ig-like_dom"/>
</dbReference>
<dbReference type="EMBL" id="IACT01008688">
    <property type="protein sequence ID" value="LAC27800.1"/>
    <property type="molecule type" value="mRNA"/>
</dbReference>
<dbReference type="InterPro" id="IPR036179">
    <property type="entry name" value="Ig-like_dom_sf"/>
</dbReference>
<evidence type="ECO:0000256" key="3">
    <source>
        <dbReference type="SAM" id="SignalP"/>
    </source>
</evidence>
<dbReference type="PROSITE" id="PS50835">
    <property type="entry name" value="IG_LIKE"/>
    <property type="match status" value="2"/>
</dbReference>
<keyword evidence="2" id="KW-0472">Membrane</keyword>
<feature type="domain" description="Ig-like" evidence="4">
    <location>
        <begin position="278"/>
        <end position="375"/>
    </location>
</feature>
<feature type="transmembrane region" description="Helical" evidence="2">
    <location>
        <begin position="502"/>
        <end position="527"/>
    </location>
</feature>
<feature type="domain" description="Ig-like" evidence="4">
    <location>
        <begin position="381"/>
        <end position="458"/>
    </location>
</feature>
<dbReference type="AlphaFoldDB" id="A0A6A7GAS1"/>
<evidence type="ECO:0000259" key="4">
    <source>
        <dbReference type="PROSITE" id="PS50835"/>
    </source>
</evidence>
<keyword evidence="2" id="KW-1133">Transmembrane helix</keyword>
<dbReference type="Pfam" id="PF13927">
    <property type="entry name" value="Ig_3"/>
    <property type="match status" value="1"/>
</dbReference>
<dbReference type="PANTHER" id="PTHR23279">
    <property type="entry name" value="DEFECTIVE PROBOSCIS EXTENSION RESPONSE DPR -RELATED"/>
    <property type="match status" value="1"/>
</dbReference>
<keyword evidence="2" id="KW-0812">Transmembrane</keyword>
<dbReference type="InterPro" id="IPR003599">
    <property type="entry name" value="Ig_sub"/>
</dbReference>
<feature type="signal peptide" evidence="3">
    <location>
        <begin position="1"/>
        <end position="18"/>
    </location>
</feature>
<proteinExistence type="evidence at transcript level"/>
<feature type="region of interest" description="Disordered" evidence="1">
    <location>
        <begin position="26"/>
        <end position="47"/>
    </location>
</feature>
<dbReference type="GO" id="GO:0032589">
    <property type="term" value="C:neuron projection membrane"/>
    <property type="evidence" value="ECO:0007669"/>
    <property type="project" value="TreeGrafter"/>
</dbReference>
<protein>
    <submittedName>
        <fullName evidence="5">Hemicentin-2-like</fullName>
    </submittedName>
</protein>
<dbReference type="InterPro" id="IPR013106">
    <property type="entry name" value="Ig_V-set"/>
</dbReference>
<evidence type="ECO:0000256" key="1">
    <source>
        <dbReference type="SAM" id="MobiDB-lite"/>
    </source>
</evidence>
<dbReference type="SMART" id="SM00409">
    <property type="entry name" value="IG"/>
    <property type="match status" value="2"/>
</dbReference>
<feature type="region of interest" description="Disordered" evidence="1">
    <location>
        <begin position="219"/>
        <end position="263"/>
    </location>
</feature>
<accession>A0A6A7GAS1</accession>
<dbReference type="SMART" id="SM00408">
    <property type="entry name" value="IGc2"/>
    <property type="match status" value="2"/>
</dbReference>
<reference evidence="5" key="1">
    <citation type="submission" date="2017-11" db="EMBL/GenBank/DDBJ databases">
        <title>The sensing device of the deep-sea amphipod.</title>
        <authorList>
            <person name="Kobayashi H."/>
            <person name="Nagahama T."/>
            <person name="Arai W."/>
            <person name="Sasagawa Y."/>
            <person name="Umeda M."/>
            <person name="Hayashi T."/>
            <person name="Nikaido I."/>
            <person name="Watanabe H."/>
            <person name="Oguri K."/>
            <person name="Kitazato H."/>
            <person name="Fujioka K."/>
            <person name="Kido Y."/>
            <person name="Takami H."/>
        </authorList>
    </citation>
    <scope>NUCLEOTIDE SEQUENCE</scope>
    <source>
        <tissue evidence="5">Whole body</tissue>
    </source>
</reference>
<dbReference type="Gene3D" id="2.60.40.10">
    <property type="entry name" value="Immunoglobulins"/>
    <property type="match status" value="2"/>
</dbReference>
<dbReference type="InterPro" id="IPR037448">
    <property type="entry name" value="Zig-8"/>
</dbReference>
<dbReference type="CDD" id="cd00096">
    <property type="entry name" value="Ig"/>
    <property type="match status" value="1"/>
</dbReference>
<evidence type="ECO:0000256" key="2">
    <source>
        <dbReference type="SAM" id="Phobius"/>
    </source>
</evidence>
<dbReference type="SUPFAM" id="SSF48726">
    <property type="entry name" value="Immunoglobulin"/>
    <property type="match status" value="2"/>
</dbReference>
<sequence>MRATSLLLLVSVAAAARAVVATTAAALQSSNKGEPWRGSKSAEQSSHWVTTNLTSNLYRNVIFKKMPGQSRTSHASHPPDNIAEHDRIRKSLRIANSSTKNHQHPHHRQHHHQYLKSLYQNAKHRMELIDHINYSHEPIKGMQQHYKNGHKHHKTNKYSKNKHDVYNFGQQSYSNKRLDYKNKYIANEAQEYNDPQHASNNKVNGVYLMQSHLHDLMSDSSRSFHHGAGSKENKSEAHTRGSSKSPSVLEQTTLSTHTTEAWSSVEEEEDRLILTSSPEFDGLVTATVLAQLGSHAYLPCTIINLADQTVSWIRNKDSHILTVDRYTFIWDDRFTARFDAATQTWTLQIKFVSDSDAGSYECQVSTEPKISRAVKLRIVRPTVTIPGGNELHVRGGSDVTIKCVIAHALQPPPYALWFHESRQLGSQGGRVHRISADTALAALAITRVSSSNAGNYTCAPAALPSASVMVHVLNEEHPAAMQHGKSSSVASARRHAPTVSHYIILVVFTLSWLLPLLCHILQFCFVLSQKFLQLPLLLRVSRKASYLFRYQ</sequence>
<feature type="compositionally biased region" description="Basic and acidic residues" evidence="1">
    <location>
        <begin position="229"/>
        <end position="239"/>
    </location>
</feature>
<feature type="compositionally biased region" description="Polar residues" evidence="1">
    <location>
        <begin position="240"/>
        <end position="262"/>
    </location>
</feature>
<keyword evidence="3" id="KW-0732">Signal</keyword>
<evidence type="ECO:0000313" key="5">
    <source>
        <dbReference type="EMBL" id="LAC27800.1"/>
    </source>
</evidence>
<dbReference type="InterPro" id="IPR013783">
    <property type="entry name" value="Ig-like_fold"/>
</dbReference>
<dbReference type="GO" id="GO:0050808">
    <property type="term" value="P:synapse organization"/>
    <property type="evidence" value="ECO:0007669"/>
    <property type="project" value="TreeGrafter"/>
</dbReference>